<dbReference type="Pfam" id="PF03478">
    <property type="entry name" value="Beta-prop_KIB1-4"/>
    <property type="match status" value="1"/>
</dbReference>
<dbReference type="PANTHER" id="PTHR33127:SF89">
    <property type="entry name" value="OS06G0135800 PROTEIN"/>
    <property type="match status" value="1"/>
</dbReference>
<keyword evidence="3" id="KW-1185">Reference proteome</keyword>
<accession>A0A453PVC1</accession>
<feature type="domain" description="KIB1-4 beta-propeller" evidence="1">
    <location>
        <begin position="53"/>
        <end position="300"/>
    </location>
</feature>
<name>A0A453PVC1_AEGTS</name>
<dbReference type="Gramene" id="AET6Gv20873400.1">
    <property type="protein sequence ID" value="AET6Gv20873400.1"/>
    <property type="gene ID" value="AET6Gv20873400"/>
</dbReference>
<dbReference type="PANTHER" id="PTHR33127">
    <property type="entry name" value="TRANSMEMBRANE PROTEIN"/>
    <property type="match status" value="1"/>
</dbReference>
<evidence type="ECO:0000313" key="3">
    <source>
        <dbReference type="Proteomes" id="UP000015105"/>
    </source>
</evidence>
<proteinExistence type="predicted"/>
<dbReference type="AlphaFoldDB" id="A0A453PVC1"/>
<dbReference type="EnsemblPlants" id="AET6Gv20873400.1">
    <property type="protein sequence ID" value="AET6Gv20873400.1"/>
    <property type="gene ID" value="AET6Gv20873400"/>
</dbReference>
<reference evidence="2" key="5">
    <citation type="journal article" date="2021" name="G3 (Bethesda)">
        <title>Aegilops tauschii genome assembly Aet v5.0 features greater sequence contiguity and improved annotation.</title>
        <authorList>
            <person name="Wang L."/>
            <person name="Zhu T."/>
            <person name="Rodriguez J.C."/>
            <person name="Deal K.R."/>
            <person name="Dubcovsky J."/>
            <person name="McGuire P.E."/>
            <person name="Lux T."/>
            <person name="Spannagl M."/>
            <person name="Mayer K.F.X."/>
            <person name="Baldrich P."/>
            <person name="Meyers B.C."/>
            <person name="Huo N."/>
            <person name="Gu Y.Q."/>
            <person name="Zhou H."/>
            <person name="Devos K.M."/>
            <person name="Bennetzen J.L."/>
            <person name="Unver T."/>
            <person name="Budak H."/>
            <person name="Gulick P.J."/>
            <person name="Galiba G."/>
            <person name="Kalapos B."/>
            <person name="Nelson D.R."/>
            <person name="Li P."/>
            <person name="You F.M."/>
            <person name="Luo M.C."/>
            <person name="Dvorak J."/>
        </authorList>
    </citation>
    <scope>NUCLEOTIDE SEQUENCE [LARGE SCALE GENOMIC DNA]</scope>
    <source>
        <strain evidence="2">cv. AL8/78</strain>
    </source>
</reference>
<reference evidence="3" key="1">
    <citation type="journal article" date="2014" name="Science">
        <title>Ancient hybridizations among the ancestral genomes of bread wheat.</title>
        <authorList>
            <consortium name="International Wheat Genome Sequencing Consortium,"/>
            <person name="Marcussen T."/>
            <person name="Sandve S.R."/>
            <person name="Heier L."/>
            <person name="Spannagl M."/>
            <person name="Pfeifer M."/>
            <person name="Jakobsen K.S."/>
            <person name="Wulff B.B."/>
            <person name="Steuernagel B."/>
            <person name="Mayer K.F."/>
            <person name="Olsen O.A."/>
        </authorList>
    </citation>
    <scope>NUCLEOTIDE SEQUENCE [LARGE SCALE GENOMIC DNA]</scope>
    <source>
        <strain evidence="3">cv. AL8/78</strain>
    </source>
</reference>
<evidence type="ECO:0000313" key="2">
    <source>
        <dbReference type="EnsemblPlants" id="AET6Gv20873400.1"/>
    </source>
</evidence>
<reference evidence="2" key="3">
    <citation type="journal article" date="2017" name="Nature">
        <title>Genome sequence of the progenitor of the wheat D genome Aegilops tauschii.</title>
        <authorList>
            <person name="Luo M.C."/>
            <person name="Gu Y.Q."/>
            <person name="Puiu D."/>
            <person name="Wang H."/>
            <person name="Twardziok S.O."/>
            <person name="Deal K.R."/>
            <person name="Huo N."/>
            <person name="Zhu T."/>
            <person name="Wang L."/>
            <person name="Wang Y."/>
            <person name="McGuire P.E."/>
            <person name="Liu S."/>
            <person name="Long H."/>
            <person name="Ramasamy R.K."/>
            <person name="Rodriguez J.C."/>
            <person name="Van S.L."/>
            <person name="Yuan L."/>
            <person name="Wang Z."/>
            <person name="Xia Z."/>
            <person name="Xiao L."/>
            <person name="Anderson O.D."/>
            <person name="Ouyang S."/>
            <person name="Liang Y."/>
            <person name="Zimin A.V."/>
            <person name="Pertea G."/>
            <person name="Qi P."/>
            <person name="Bennetzen J.L."/>
            <person name="Dai X."/>
            <person name="Dawson M.W."/>
            <person name="Muller H.G."/>
            <person name="Kugler K."/>
            <person name="Rivarola-Duarte L."/>
            <person name="Spannagl M."/>
            <person name="Mayer K.F.X."/>
            <person name="Lu F.H."/>
            <person name="Bevan M.W."/>
            <person name="Leroy P."/>
            <person name="Li P."/>
            <person name="You F.M."/>
            <person name="Sun Q."/>
            <person name="Liu Z."/>
            <person name="Lyons E."/>
            <person name="Wicker T."/>
            <person name="Salzberg S.L."/>
            <person name="Devos K.M."/>
            <person name="Dvorak J."/>
        </authorList>
    </citation>
    <scope>NUCLEOTIDE SEQUENCE [LARGE SCALE GENOMIC DNA]</scope>
    <source>
        <strain evidence="2">cv. AL8/78</strain>
    </source>
</reference>
<dbReference type="InterPro" id="IPR005174">
    <property type="entry name" value="KIB1-4_b-propeller"/>
</dbReference>
<protein>
    <recommendedName>
        <fullName evidence="1">KIB1-4 beta-propeller domain-containing protein</fullName>
    </recommendedName>
</protein>
<reference evidence="2" key="4">
    <citation type="submission" date="2019-03" db="UniProtKB">
        <authorList>
            <consortium name="EnsemblPlants"/>
        </authorList>
    </citation>
    <scope>IDENTIFICATION</scope>
</reference>
<organism evidence="2 3">
    <name type="scientific">Aegilops tauschii subsp. strangulata</name>
    <name type="common">Goatgrass</name>
    <dbReference type="NCBI Taxonomy" id="200361"/>
    <lineage>
        <taxon>Eukaryota</taxon>
        <taxon>Viridiplantae</taxon>
        <taxon>Streptophyta</taxon>
        <taxon>Embryophyta</taxon>
        <taxon>Tracheophyta</taxon>
        <taxon>Spermatophyta</taxon>
        <taxon>Magnoliopsida</taxon>
        <taxon>Liliopsida</taxon>
        <taxon>Poales</taxon>
        <taxon>Poaceae</taxon>
        <taxon>BOP clade</taxon>
        <taxon>Pooideae</taxon>
        <taxon>Triticodae</taxon>
        <taxon>Triticeae</taxon>
        <taxon>Triticinae</taxon>
        <taxon>Aegilops</taxon>
    </lineage>
</organism>
<reference evidence="3" key="2">
    <citation type="journal article" date="2017" name="Nat. Plants">
        <title>The Aegilops tauschii genome reveals multiple impacts of transposons.</title>
        <authorList>
            <person name="Zhao G."/>
            <person name="Zou C."/>
            <person name="Li K."/>
            <person name="Wang K."/>
            <person name="Li T."/>
            <person name="Gao L."/>
            <person name="Zhang X."/>
            <person name="Wang H."/>
            <person name="Yang Z."/>
            <person name="Liu X."/>
            <person name="Jiang W."/>
            <person name="Mao L."/>
            <person name="Kong X."/>
            <person name="Jiao Y."/>
            <person name="Jia J."/>
        </authorList>
    </citation>
    <scope>NUCLEOTIDE SEQUENCE [LARGE SCALE GENOMIC DNA]</scope>
    <source>
        <strain evidence="3">cv. AL8/78</strain>
    </source>
</reference>
<evidence type="ECO:0000259" key="1">
    <source>
        <dbReference type="Pfam" id="PF03478"/>
    </source>
</evidence>
<dbReference type="STRING" id="200361.A0A453PVC1"/>
<sequence>VFAKRARQSANLMANSSLPCLVFEYGDKRPTMLYGAADGAQRPCEIDVLLTKQNWVSAHGWVLARDPDTSATFLWDPRDPEHGRVALPSLAQAPAMGSDCVLSGDPTGPDGCTVVLTEPEESVLWYCHVGSTAPTWVRHEYDLGGKLVVIKEFRCWQKGHILGLTPYDGKFYYPIHHSKYGVLEFSPEPTLSTVKTKGIKLTFPPSDEDSVHSYYFLLDLDGKLHMVSIFFSDFDMHTIIDVAVYKMGFARSRSVRVSNIGGRAILASIMSSSAAWCPANKFRLRPNTLYWLSPFDKRLHMYDIGSNKEVVHECESTTSELSRPPFWLVSAHHPGPIE</sequence>
<dbReference type="Proteomes" id="UP000015105">
    <property type="component" value="Chromosome 6D"/>
</dbReference>